<evidence type="ECO:0000313" key="1">
    <source>
        <dbReference type="EMBL" id="KAI1710629.1"/>
    </source>
</evidence>
<dbReference type="EMBL" id="JAKKPZ010000025">
    <property type="protein sequence ID" value="KAI1710629.1"/>
    <property type="molecule type" value="Genomic_DNA"/>
</dbReference>
<protein>
    <submittedName>
        <fullName evidence="1">Peptidase family c1 propeptide domain-containing protein</fullName>
    </submittedName>
</protein>
<sequence length="100" mass="11688">MNYQVSPKALHMKGQKLVDYVNQNQKLWTAKLNPKFQAMSENMKRRMMGVKHEKNLEADRQQNAKSSYLDIKLPKNFDARDQWPNCQSLKSISDQSTCGR</sequence>
<dbReference type="InterPro" id="IPR038765">
    <property type="entry name" value="Papain-like_cys_pep_sf"/>
</dbReference>
<accession>A0AAD4R557</accession>
<dbReference type="SUPFAM" id="SSF54001">
    <property type="entry name" value="Cysteine proteinases"/>
    <property type="match status" value="1"/>
</dbReference>
<dbReference type="AlphaFoldDB" id="A0AAD4R557"/>
<proteinExistence type="predicted"/>
<comment type="caution">
    <text evidence="1">The sequence shown here is derived from an EMBL/GenBank/DDBJ whole genome shotgun (WGS) entry which is preliminary data.</text>
</comment>
<gene>
    <name evidence="1" type="ORF">DdX_10693</name>
</gene>
<evidence type="ECO:0000313" key="2">
    <source>
        <dbReference type="Proteomes" id="UP001201812"/>
    </source>
</evidence>
<organism evidence="1 2">
    <name type="scientific">Ditylenchus destructor</name>
    <dbReference type="NCBI Taxonomy" id="166010"/>
    <lineage>
        <taxon>Eukaryota</taxon>
        <taxon>Metazoa</taxon>
        <taxon>Ecdysozoa</taxon>
        <taxon>Nematoda</taxon>
        <taxon>Chromadorea</taxon>
        <taxon>Rhabditida</taxon>
        <taxon>Tylenchina</taxon>
        <taxon>Tylenchomorpha</taxon>
        <taxon>Sphaerularioidea</taxon>
        <taxon>Anguinidae</taxon>
        <taxon>Anguininae</taxon>
        <taxon>Ditylenchus</taxon>
    </lineage>
</organism>
<dbReference type="Gene3D" id="3.90.70.10">
    <property type="entry name" value="Cysteine proteinases"/>
    <property type="match status" value="1"/>
</dbReference>
<keyword evidence="2" id="KW-1185">Reference proteome</keyword>
<name>A0AAD4R557_9BILA</name>
<reference evidence="1" key="1">
    <citation type="submission" date="2022-01" db="EMBL/GenBank/DDBJ databases">
        <title>Genome Sequence Resource for Two Populations of Ditylenchus destructor, the Migratory Endoparasitic Phytonematode.</title>
        <authorList>
            <person name="Zhang H."/>
            <person name="Lin R."/>
            <person name="Xie B."/>
        </authorList>
    </citation>
    <scope>NUCLEOTIDE SEQUENCE</scope>
    <source>
        <strain evidence="1">BazhouSP</strain>
    </source>
</reference>
<dbReference type="Proteomes" id="UP001201812">
    <property type="component" value="Unassembled WGS sequence"/>
</dbReference>